<gene>
    <name evidence="2" type="ORF">AA12717_0873</name>
</gene>
<keyword evidence="1" id="KW-0812">Transmembrane</keyword>
<evidence type="ECO:0000313" key="2">
    <source>
        <dbReference type="EMBL" id="GBQ21409.1"/>
    </source>
</evidence>
<name>A0ABQ0P402_9PROT</name>
<evidence type="ECO:0000256" key="1">
    <source>
        <dbReference type="SAM" id="Phobius"/>
    </source>
</evidence>
<dbReference type="Proteomes" id="UP001060895">
    <property type="component" value="Unassembled WGS sequence"/>
</dbReference>
<feature type="transmembrane region" description="Helical" evidence="1">
    <location>
        <begin position="78"/>
        <end position="99"/>
    </location>
</feature>
<accession>A0ABQ0P402</accession>
<reference evidence="2" key="1">
    <citation type="submission" date="2013-04" db="EMBL/GenBank/DDBJ databases">
        <title>The genome sequencing project of 58 acetic acid bacteria.</title>
        <authorList>
            <person name="Okamoto-Kainuma A."/>
            <person name="Ishikawa M."/>
            <person name="Umino S."/>
            <person name="Koizumi Y."/>
            <person name="Shiwa Y."/>
            <person name="Yoshikawa H."/>
            <person name="Matsutani M."/>
            <person name="Matsushita K."/>
        </authorList>
    </citation>
    <scope>NUCLEOTIDE SEQUENCE</scope>
    <source>
        <strain evidence="2">DSM 12717</strain>
    </source>
</reference>
<evidence type="ECO:0000313" key="3">
    <source>
        <dbReference type="Proteomes" id="UP001060895"/>
    </source>
</evidence>
<feature type="transmembrane region" description="Helical" evidence="1">
    <location>
        <begin position="105"/>
        <end position="125"/>
    </location>
</feature>
<comment type="caution">
    <text evidence="2">The sequence shown here is derived from an EMBL/GenBank/DDBJ whole genome shotgun (WGS) entry which is preliminary data.</text>
</comment>
<keyword evidence="1" id="KW-1133">Transmembrane helix</keyword>
<proteinExistence type="predicted"/>
<keyword evidence="1" id="KW-0472">Membrane</keyword>
<organism evidence="2 3">
    <name type="scientific">Gluconacetobacter sacchari DSM 12717</name>
    <dbReference type="NCBI Taxonomy" id="1307940"/>
    <lineage>
        <taxon>Bacteria</taxon>
        <taxon>Pseudomonadati</taxon>
        <taxon>Pseudomonadota</taxon>
        <taxon>Alphaproteobacteria</taxon>
        <taxon>Acetobacterales</taxon>
        <taxon>Acetobacteraceae</taxon>
        <taxon>Gluconacetobacter</taxon>
    </lineage>
</organism>
<protein>
    <submittedName>
        <fullName evidence="2">Uncharacterized protein</fullName>
    </submittedName>
</protein>
<sequence length="156" mass="17787">MSPAGKTLWRMFWPSRDGLRFWARWRRGAGRALAVDGIRIGADALREARTDLVSANASTPALLPSREYARLLRATYRAFWLQAAWLLVIYGAWLTLLITTHTRPSWFYTIGLAAYSLCHCMSMLMEVAANWRLRNPETPGWQAFLAAGDARWPTRS</sequence>
<keyword evidence="3" id="KW-1185">Reference proteome</keyword>
<dbReference type="EMBL" id="BAQP01000035">
    <property type="protein sequence ID" value="GBQ21409.1"/>
    <property type="molecule type" value="Genomic_DNA"/>
</dbReference>